<evidence type="ECO:0000256" key="1">
    <source>
        <dbReference type="SAM" id="MobiDB-lite"/>
    </source>
</evidence>
<gene>
    <name evidence="3" type="ORF">BD289DRAFT_230981</name>
</gene>
<organism evidence="3 4">
    <name type="scientific">Coniella lustricola</name>
    <dbReference type="NCBI Taxonomy" id="2025994"/>
    <lineage>
        <taxon>Eukaryota</taxon>
        <taxon>Fungi</taxon>
        <taxon>Dikarya</taxon>
        <taxon>Ascomycota</taxon>
        <taxon>Pezizomycotina</taxon>
        <taxon>Sordariomycetes</taxon>
        <taxon>Sordariomycetidae</taxon>
        <taxon>Diaporthales</taxon>
        <taxon>Schizoparmaceae</taxon>
        <taxon>Coniella</taxon>
    </lineage>
</organism>
<evidence type="ECO:0000313" key="3">
    <source>
        <dbReference type="EMBL" id="PSR74040.1"/>
    </source>
</evidence>
<proteinExistence type="predicted"/>
<dbReference type="EMBL" id="KZ678921">
    <property type="protein sequence ID" value="PSR74040.1"/>
    <property type="molecule type" value="Genomic_DNA"/>
</dbReference>
<dbReference type="InParanoid" id="A0A2T2ZRS9"/>
<keyword evidence="4" id="KW-1185">Reference proteome</keyword>
<dbReference type="AlphaFoldDB" id="A0A2T2ZRS9"/>
<keyword evidence="2" id="KW-1133">Transmembrane helix</keyword>
<keyword evidence="2" id="KW-0472">Membrane</keyword>
<name>A0A2T2ZRS9_9PEZI</name>
<sequence length="169" mass="19729">MSSLWNQFHLAIRHLFSILLCHDPVCPYGLLCSYALCSYACVFAQARIRKGRIRSTSVIRYEQNKTQNKKSKKNRAKRRPKQKRRKQSSVRWERKRKKSPQHRLLFECRSFDQHVSLKKQTLFFSTTHAVSSCVSGCLCRVSAACVCIMSVYLCVCVFLCVLQNVFQKE</sequence>
<feature type="compositionally biased region" description="Basic residues" evidence="1">
    <location>
        <begin position="67"/>
        <end position="98"/>
    </location>
</feature>
<feature type="region of interest" description="Disordered" evidence="1">
    <location>
        <begin position="63"/>
        <end position="98"/>
    </location>
</feature>
<keyword evidence="2" id="KW-0812">Transmembrane</keyword>
<dbReference type="Proteomes" id="UP000241462">
    <property type="component" value="Unassembled WGS sequence"/>
</dbReference>
<reference evidence="3 4" key="1">
    <citation type="journal article" date="2018" name="Mycol. Prog.">
        <title>Coniella lustricola, a new species from submerged detritus.</title>
        <authorList>
            <person name="Raudabaugh D.B."/>
            <person name="Iturriaga T."/>
            <person name="Carver A."/>
            <person name="Mondo S."/>
            <person name="Pangilinan J."/>
            <person name="Lipzen A."/>
            <person name="He G."/>
            <person name="Amirebrahimi M."/>
            <person name="Grigoriev I.V."/>
            <person name="Miller A.N."/>
        </authorList>
    </citation>
    <scope>NUCLEOTIDE SEQUENCE [LARGE SCALE GENOMIC DNA]</scope>
    <source>
        <strain evidence="3 4">B22-T-1</strain>
    </source>
</reference>
<protein>
    <submittedName>
        <fullName evidence="3">Uncharacterized protein</fullName>
    </submittedName>
</protein>
<feature type="transmembrane region" description="Helical" evidence="2">
    <location>
        <begin position="141"/>
        <end position="162"/>
    </location>
</feature>
<accession>A0A2T2ZRS9</accession>
<evidence type="ECO:0000313" key="4">
    <source>
        <dbReference type="Proteomes" id="UP000241462"/>
    </source>
</evidence>
<evidence type="ECO:0000256" key="2">
    <source>
        <dbReference type="SAM" id="Phobius"/>
    </source>
</evidence>